<sequence length="250" mass="27422">MSERWLKLTVAYDGTAYAGWQIQPSHPTVQATLMEAWRAITGEQVTLTASGRTDAGVHALGQIVGLRTASKLECARLVQALNAKLPEDVVVTGVESAPNGFHATHDALTKWYRYQIHNSRVRPLMDRRYRWHLPQTLDVRAMQAAADLMVGRHDFACFETTGSERSSTVRTLTRVGVGQGGAAGEKIDFDVEGDGFLYNMVRGITGTLVEVGRGAREPQWVAEVLASRDRRNAGPNAPAHGLVLVEVRYA</sequence>
<name>A0A9X2FJ14_9BACT</name>
<evidence type="ECO:0000259" key="8">
    <source>
        <dbReference type="Pfam" id="PF01416"/>
    </source>
</evidence>
<dbReference type="NCBIfam" id="TIGR00071">
    <property type="entry name" value="hisT_truA"/>
    <property type="match status" value="1"/>
</dbReference>
<dbReference type="EMBL" id="JAMXLR010000092">
    <property type="protein sequence ID" value="MCO6047706.1"/>
    <property type="molecule type" value="Genomic_DNA"/>
</dbReference>
<dbReference type="RefSeq" id="WP_252855815.1">
    <property type="nucleotide sequence ID" value="NZ_JAMXLR010000092.1"/>
</dbReference>
<dbReference type="GO" id="GO:0003723">
    <property type="term" value="F:RNA binding"/>
    <property type="evidence" value="ECO:0007669"/>
    <property type="project" value="InterPro"/>
</dbReference>
<organism evidence="9 10">
    <name type="scientific">Aeoliella straminimaris</name>
    <dbReference type="NCBI Taxonomy" id="2954799"/>
    <lineage>
        <taxon>Bacteria</taxon>
        <taxon>Pseudomonadati</taxon>
        <taxon>Planctomycetota</taxon>
        <taxon>Planctomycetia</taxon>
        <taxon>Pirellulales</taxon>
        <taxon>Lacipirellulaceae</taxon>
        <taxon>Aeoliella</taxon>
    </lineage>
</organism>
<comment type="caution">
    <text evidence="9">The sequence shown here is derived from an EMBL/GenBank/DDBJ whole genome shotgun (WGS) entry which is preliminary data.</text>
</comment>
<keyword evidence="2 4" id="KW-0819">tRNA processing</keyword>
<dbReference type="PANTHER" id="PTHR11142">
    <property type="entry name" value="PSEUDOURIDYLATE SYNTHASE"/>
    <property type="match status" value="1"/>
</dbReference>
<evidence type="ECO:0000256" key="5">
    <source>
        <dbReference type="PIRSR" id="PIRSR001430-1"/>
    </source>
</evidence>
<dbReference type="InterPro" id="IPR020095">
    <property type="entry name" value="PsdUridine_synth_TruA_C"/>
</dbReference>
<dbReference type="PANTHER" id="PTHR11142:SF0">
    <property type="entry name" value="TRNA PSEUDOURIDINE SYNTHASE-LIKE 1"/>
    <property type="match status" value="1"/>
</dbReference>
<feature type="domain" description="Pseudouridine synthase I TruA alpha/beta" evidence="8">
    <location>
        <begin position="145"/>
        <end position="249"/>
    </location>
</feature>
<dbReference type="AlphaFoldDB" id="A0A9X2FJ14"/>
<accession>A0A9X2FJ14</accession>
<dbReference type="InterPro" id="IPR020097">
    <property type="entry name" value="PsdUridine_synth_TruA_a/b_dom"/>
</dbReference>
<dbReference type="FunFam" id="3.30.70.580:FF:000001">
    <property type="entry name" value="tRNA pseudouridine synthase A"/>
    <property type="match status" value="1"/>
</dbReference>
<dbReference type="InterPro" id="IPR020103">
    <property type="entry name" value="PsdUridine_synth_cat_dom_sf"/>
</dbReference>
<evidence type="ECO:0000313" key="9">
    <source>
        <dbReference type="EMBL" id="MCO6047706.1"/>
    </source>
</evidence>
<reference evidence="9" key="1">
    <citation type="submission" date="2022-06" db="EMBL/GenBank/DDBJ databases">
        <title>Aeoliella straminimaris, a novel planctomycete from sediments.</title>
        <authorList>
            <person name="Vitorino I.R."/>
            <person name="Lage O.M."/>
        </authorList>
    </citation>
    <scope>NUCLEOTIDE SEQUENCE</scope>
    <source>
        <strain evidence="9">ICT_H6.2</strain>
    </source>
</reference>
<feature type="binding site" evidence="4 6">
    <location>
        <position position="112"/>
    </location>
    <ligand>
        <name>substrate</name>
    </ligand>
</feature>
<evidence type="ECO:0000256" key="6">
    <source>
        <dbReference type="PIRSR" id="PIRSR001430-2"/>
    </source>
</evidence>
<dbReference type="SUPFAM" id="SSF55120">
    <property type="entry name" value="Pseudouridine synthase"/>
    <property type="match status" value="1"/>
</dbReference>
<keyword evidence="10" id="KW-1185">Reference proteome</keyword>
<dbReference type="Gene3D" id="3.30.70.580">
    <property type="entry name" value="Pseudouridine synthase I, catalytic domain, N-terminal subdomain"/>
    <property type="match status" value="1"/>
</dbReference>
<comment type="function">
    <text evidence="4">Formation of pseudouridine at positions 38, 39 and 40 in the anticodon stem and loop of transfer RNAs.</text>
</comment>
<feature type="domain" description="Pseudouridine synthase I TruA alpha/beta" evidence="8">
    <location>
        <begin position="10"/>
        <end position="103"/>
    </location>
</feature>
<dbReference type="GO" id="GO:0031119">
    <property type="term" value="P:tRNA pseudouridine synthesis"/>
    <property type="evidence" value="ECO:0007669"/>
    <property type="project" value="UniProtKB-UniRule"/>
</dbReference>
<evidence type="ECO:0000256" key="4">
    <source>
        <dbReference type="HAMAP-Rule" id="MF_00171"/>
    </source>
</evidence>
<dbReference type="Gene3D" id="3.30.70.660">
    <property type="entry name" value="Pseudouridine synthase I, catalytic domain, C-terminal subdomain"/>
    <property type="match status" value="1"/>
</dbReference>
<proteinExistence type="inferred from homology"/>
<dbReference type="Proteomes" id="UP001155241">
    <property type="component" value="Unassembled WGS sequence"/>
</dbReference>
<evidence type="ECO:0000256" key="7">
    <source>
        <dbReference type="RuleBase" id="RU003792"/>
    </source>
</evidence>
<gene>
    <name evidence="4 9" type="primary">truA</name>
    <name evidence="9" type="ORF">NG895_27700</name>
</gene>
<dbReference type="HAMAP" id="MF_00171">
    <property type="entry name" value="TruA"/>
    <property type="match status" value="1"/>
</dbReference>
<evidence type="ECO:0000313" key="10">
    <source>
        <dbReference type="Proteomes" id="UP001155241"/>
    </source>
</evidence>
<dbReference type="InterPro" id="IPR020094">
    <property type="entry name" value="TruA/RsuA/RluB/E/F_N"/>
</dbReference>
<protein>
    <recommendedName>
        <fullName evidence="4">tRNA pseudouridine synthase A</fullName>
        <ecNumber evidence="4">5.4.99.12</ecNumber>
    </recommendedName>
    <alternativeName>
        <fullName evidence="4">tRNA pseudouridine(38-40) synthase</fullName>
    </alternativeName>
    <alternativeName>
        <fullName evidence="4">tRNA pseudouridylate synthase I</fullName>
    </alternativeName>
    <alternativeName>
        <fullName evidence="4">tRNA-uridine isomerase I</fullName>
    </alternativeName>
</protein>
<keyword evidence="3 4" id="KW-0413">Isomerase</keyword>
<comment type="similarity">
    <text evidence="1 4 7">Belongs to the tRNA pseudouridine synthase TruA family.</text>
</comment>
<dbReference type="InterPro" id="IPR001406">
    <property type="entry name" value="PsdUridine_synth_TruA"/>
</dbReference>
<feature type="active site" description="Nucleophile" evidence="4 5">
    <location>
        <position position="54"/>
    </location>
</feature>
<comment type="subunit">
    <text evidence="4">Homodimer.</text>
</comment>
<evidence type="ECO:0000256" key="2">
    <source>
        <dbReference type="ARBA" id="ARBA00022694"/>
    </source>
</evidence>
<evidence type="ECO:0000256" key="1">
    <source>
        <dbReference type="ARBA" id="ARBA00009375"/>
    </source>
</evidence>
<comment type="catalytic activity">
    <reaction evidence="4 7">
        <text>uridine(38/39/40) in tRNA = pseudouridine(38/39/40) in tRNA</text>
        <dbReference type="Rhea" id="RHEA:22376"/>
        <dbReference type="Rhea" id="RHEA-COMP:10085"/>
        <dbReference type="Rhea" id="RHEA-COMP:10087"/>
        <dbReference type="ChEBI" id="CHEBI:65314"/>
        <dbReference type="ChEBI" id="CHEBI:65315"/>
        <dbReference type="EC" id="5.4.99.12"/>
    </reaction>
</comment>
<comment type="caution">
    <text evidence="4">Lacks conserved residue(s) required for the propagation of feature annotation.</text>
</comment>
<evidence type="ECO:0000256" key="3">
    <source>
        <dbReference type="ARBA" id="ARBA00023235"/>
    </source>
</evidence>
<dbReference type="EC" id="5.4.99.12" evidence="4"/>
<dbReference type="CDD" id="cd02570">
    <property type="entry name" value="PseudoU_synth_EcTruA"/>
    <property type="match status" value="1"/>
</dbReference>
<dbReference type="Pfam" id="PF01416">
    <property type="entry name" value="PseudoU_synth_1"/>
    <property type="match status" value="2"/>
</dbReference>
<dbReference type="GO" id="GO:0160147">
    <property type="term" value="F:tRNA pseudouridine(38-40) synthase activity"/>
    <property type="evidence" value="ECO:0007669"/>
    <property type="project" value="UniProtKB-EC"/>
</dbReference>
<dbReference type="PIRSF" id="PIRSF001430">
    <property type="entry name" value="tRNA_psdUrid_synth"/>
    <property type="match status" value="1"/>
</dbReference>